<organism evidence="1 2">
    <name type="scientific">Leptospira noguchii</name>
    <dbReference type="NCBI Taxonomy" id="28182"/>
    <lineage>
        <taxon>Bacteria</taxon>
        <taxon>Pseudomonadati</taxon>
        <taxon>Spirochaetota</taxon>
        <taxon>Spirochaetia</taxon>
        <taxon>Leptospirales</taxon>
        <taxon>Leptospiraceae</taxon>
        <taxon>Leptospira</taxon>
    </lineage>
</organism>
<sequence>MYVDYFFVFVILKENKIIGLESILKQIYQSLKNINYYF</sequence>
<evidence type="ECO:0000313" key="1">
    <source>
        <dbReference type="EMBL" id="EMO54783.1"/>
    </source>
</evidence>
<dbReference type="Proteomes" id="UP000012112">
    <property type="component" value="Unassembled WGS sequence"/>
</dbReference>
<comment type="caution">
    <text evidence="1">The sequence shown here is derived from an EMBL/GenBank/DDBJ whole genome shotgun (WGS) entry which is preliminary data.</text>
</comment>
<accession>M6VZ08</accession>
<dbReference type="EMBL" id="AKWD02000020">
    <property type="protein sequence ID" value="EMO54783.1"/>
    <property type="molecule type" value="Genomic_DNA"/>
</dbReference>
<name>M6VZ08_9LEPT</name>
<protein>
    <submittedName>
        <fullName evidence="1">Uncharacterized protein</fullName>
    </submittedName>
</protein>
<reference evidence="1 2" key="1">
    <citation type="submission" date="2013-01" db="EMBL/GenBank/DDBJ databases">
        <authorList>
            <person name="Harkins D.M."/>
            <person name="Durkin A.S."/>
            <person name="Brinkac L.M."/>
            <person name="Haft D.H."/>
            <person name="Selengut J.D."/>
            <person name="Sanka R."/>
            <person name="DePew J."/>
            <person name="Purushe J."/>
            <person name="Matthias M.A."/>
            <person name="Vinetz J.M."/>
            <person name="Sutton G.G."/>
            <person name="Nierman W.C."/>
            <person name="Fouts D.E."/>
        </authorList>
    </citation>
    <scope>NUCLEOTIDE SEQUENCE [LARGE SCALE GENOMIC DNA]</scope>
    <source>
        <strain evidence="1 2">HAI1536</strain>
    </source>
</reference>
<dbReference type="AlphaFoldDB" id="M6VZ08"/>
<evidence type="ECO:0000313" key="2">
    <source>
        <dbReference type="Proteomes" id="UP000012112"/>
    </source>
</evidence>
<gene>
    <name evidence="1" type="ORF">LEP1GSC172_4364</name>
</gene>
<proteinExistence type="predicted"/>